<dbReference type="PANTHER" id="PTHR15032:SF36">
    <property type="entry name" value="METALLO-BETA-LACTAMASE DOMAIN-CONTAINING PROTEIN"/>
    <property type="match status" value="1"/>
</dbReference>
<dbReference type="RefSeq" id="WP_246512177.1">
    <property type="nucleotide sequence ID" value="NZ_AP024601.1"/>
</dbReference>
<evidence type="ECO:0000313" key="2">
    <source>
        <dbReference type="EMBL" id="BCU80805.1"/>
    </source>
</evidence>
<dbReference type="Proteomes" id="UP000677436">
    <property type="component" value="Chromosome"/>
</dbReference>
<reference evidence="2" key="1">
    <citation type="journal article" date="2013" name="Int. J. Syst. Evol. Microbiol.">
        <title>Polycladomyces abyssicola gen. nov., sp. nov., a thermophilic filamentous bacterium isolated from hemipelagic sediment.</title>
        <authorList>
            <person name="Tsubouchi T."/>
            <person name="Shimane Y."/>
            <person name="Mori K."/>
            <person name="Usui K."/>
            <person name="Hiraki T."/>
            <person name="Tame A."/>
            <person name="Uematsu K."/>
            <person name="Maruyama T."/>
            <person name="Hatada Y."/>
        </authorList>
    </citation>
    <scope>NUCLEOTIDE SEQUENCE</scope>
    <source>
        <strain evidence="2">JIR-001</strain>
    </source>
</reference>
<protein>
    <submittedName>
        <fullName evidence="2">Tat pathway signal protein</fullName>
    </submittedName>
</protein>
<evidence type="ECO:0000259" key="1">
    <source>
        <dbReference type="Pfam" id="PF12706"/>
    </source>
</evidence>
<keyword evidence="3" id="KW-1185">Reference proteome</keyword>
<dbReference type="EMBL" id="AP024601">
    <property type="protein sequence ID" value="BCU80805.1"/>
    <property type="molecule type" value="Genomic_DNA"/>
</dbReference>
<dbReference type="KEGG" id="pabs:JIR001_05880"/>
<accession>A0A8D5ZLN9</accession>
<evidence type="ECO:0000313" key="3">
    <source>
        <dbReference type="Proteomes" id="UP000677436"/>
    </source>
</evidence>
<organism evidence="2 3">
    <name type="scientific">Polycladomyces abyssicola</name>
    <dbReference type="NCBI Taxonomy" id="1125966"/>
    <lineage>
        <taxon>Bacteria</taxon>
        <taxon>Bacillati</taxon>
        <taxon>Bacillota</taxon>
        <taxon>Bacilli</taxon>
        <taxon>Bacillales</taxon>
        <taxon>Thermoactinomycetaceae</taxon>
        <taxon>Polycladomyces</taxon>
    </lineage>
</organism>
<dbReference type="GO" id="GO:0008270">
    <property type="term" value="F:zinc ion binding"/>
    <property type="evidence" value="ECO:0007669"/>
    <property type="project" value="InterPro"/>
</dbReference>
<dbReference type="Gene3D" id="3.60.15.10">
    <property type="entry name" value="Ribonuclease Z/Hydroxyacylglutathione hydrolase-like"/>
    <property type="match status" value="1"/>
</dbReference>
<dbReference type="AlphaFoldDB" id="A0A8D5ZLN9"/>
<reference evidence="2" key="2">
    <citation type="journal article" date="2021" name="Microbiol. Resour. Announc.">
        <title>Complete Genome Sequence of Polycladomyces abyssicola JIR-001T, Isolated from Hemipelagic Sediment in Deep Seawater.</title>
        <authorList>
            <person name="Tsubouchi T."/>
            <person name="Kaneko Y."/>
        </authorList>
    </citation>
    <scope>NUCLEOTIDE SEQUENCE</scope>
    <source>
        <strain evidence="2">JIR-001</strain>
    </source>
</reference>
<dbReference type="InterPro" id="IPR001279">
    <property type="entry name" value="Metallo-B-lactamas"/>
</dbReference>
<dbReference type="InterPro" id="IPR024884">
    <property type="entry name" value="NAPE-PLD"/>
</dbReference>
<gene>
    <name evidence="2" type="ORF">JIR001_05880</name>
</gene>
<dbReference type="PIRSF" id="PIRSF038896">
    <property type="entry name" value="NAPE-PLD"/>
    <property type="match status" value="1"/>
</dbReference>
<dbReference type="Pfam" id="PF12706">
    <property type="entry name" value="Lactamase_B_2"/>
    <property type="match status" value="1"/>
</dbReference>
<proteinExistence type="predicted"/>
<dbReference type="PANTHER" id="PTHR15032">
    <property type="entry name" value="N-ACYL-PHOSPHATIDYLETHANOLAMINE-HYDROLYZING PHOSPHOLIPASE D"/>
    <property type="match status" value="1"/>
</dbReference>
<dbReference type="SUPFAM" id="SSF56281">
    <property type="entry name" value="Metallo-hydrolase/oxidoreductase"/>
    <property type="match status" value="1"/>
</dbReference>
<sequence length="309" mass="35790">MRWILWSMMLLFGILLLLLIYIGYRYWYHMARLPQPSTRPLRYHPRPDRWSSDEVTITWVGHATLLINLYGTRILTDPVLGERVGISLGPIRIGPRRFVPPALTVEEIGLVDLILLSHAHFDHFDLPTLKRLASDRTHLVTARNTSRLLKGLPFQSIRELGGTESVELDEVLRITAVPVRHWGNRLPWNNDYGYTGYLIEKNGVRLFFAGDTAYTPGLRDLRKYGSIDVAFMPIGAYKPDAFQANHCTPEQAWQMFLDTGARWMAPIHWRTFVLSYEPVDEPMQRLLQVAGPDENRIILREQGMEFRLR</sequence>
<feature type="domain" description="Metallo-beta-lactamase" evidence="1">
    <location>
        <begin position="72"/>
        <end position="269"/>
    </location>
</feature>
<name>A0A8D5ZLN9_9BACL</name>
<dbReference type="InterPro" id="IPR036866">
    <property type="entry name" value="RibonucZ/Hydroxyglut_hydro"/>
</dbReference>
<dbReference type="GO" id="GO:0005737">
    <property type="term" value="C:cytoplasm"/>
    <property type="evidence" value="ECO:0007669"/>
    <property type="project" value="TreeGrafter"/>
</dbReference>
<dbReference type="GO" id="GO:0070290">
    <property type="term" value="F:N-acylphosphatidylethanolamine-specific phospholipase D activity"/>
    <property type="evidence" value="ECO:0007669"/>
    <property type="project" value="InterPro"/>
</dbReference>